<dbReference type="OrthoDB" id="3045089at2759"/>
<accession>A0A084G6Y7</accession>
<dbReference type="GeneID" id="27724045"/>
<dbReference type="PANTHER" id="PTHR38886:SF1">
    <property type="entry name" value="NACHT-NTPASE AND P-LOOP NTPASES N-TERMINAL DOMAIN-CONTAINING PROTEIN"/>
    <property type="match status" value="1"/>
</dbReference>
<dbReference type="Pfam" id="PF22893">
    <property type="entry name" value="ULD_2"/>
    <property type="match status" value="1"/>
</dbReference>
<sequence length="521" mass="56716">MEVALTFGSLGDIIQLCQLAIQLGRAVGVGCGEVSESAKEYQQVRNDLNTFVHILMQARAPRPSLGLPNKKSTRVDNATVLARIDQVQQLVSGACTGQEELLEFLQEQRAANEQQTEKQLQRLDEVNQQLATQEKGSRNILAVAKDAVRGILEVKNLLIQLSQNVIDLQITASNSIFIRLLDPTRELPVVLEDALGRQLEIPAQWIDALEWEVLNGLLKGYFKGQKGHDMVLRQEYALEESASGRDLNTELPLHRCLRRGMKINMSMIFQTTEIIVGACPRCHTVTDAQEDVTVQCPAPDCGMWFRMQKQVIEVADSDSTIHKGDAGPESPIGQGTTIGPLVDQPAFVPDDSDSDDAVPPPIARHARSPSPAVAPVPDPSIEDLSKVQVPPAIDRWAQIRKNAAKRAAQRSTAPVPKHDPEDDTNGKETIESRVARIKARVAELMGNLEGVSGPEAETLLVHAIRCQESSDQGGPPQGRSDQVRSMSMADIPGGGEEVIQLANGDEEQSSPPSGGIDNILE</sequence>
<evidence type="ECO:0000259" key="3">
    <source>
        <dbReference type="Pfam" id="PF22893"/>
    </source>
</evidence>
<feature type="coiled-coil region" evidence="1">
    <location>
        <begin position="95"/>
        <end position="133"/>
    </location>
</feature>
<dbReference type="InterPro" id="IPR054464">
    <property type="entry name" value="ULD_fung"/>
</dbReference>
<dbReference type="AlphaFoldDB" id="A0A084G6Y7"/>
<feature type="region of interest" description="Disordered" evidence="2">
    <location>
        <begin position="464"/>
        <end position="521"/>
    </location>
</feature>
<name>A0A084G6Y7_PSEDA</name>
<organism evidence="4 5">
    <name type="scientific">Pseudallescheria apiosperma</name>
    <name type="common">Scedosporium apiospermum</name>
    <dbReference type="NCBI Taxonomy" id="563466"/>
    <lineage>
        <taxon>Eukaryota</taxon>
        <taxon>Fungi</taxon>
        <taxon>Dikarya</taxon>
        <taxon>Ascomycota</taxon>
        <taxon>Pezizomycotina</taxon>
        <taxon>Sordariomycetes</taxon>
        <taxon>Hypocreomycetidae</taxon>
        <taxon>Microascales</taxon>
        <taxon>Microascaceae</taxon>
        <taxon>Scedosporium</taxon>
    </lineage>
</organism>
<dbReference type="Proteomes" id="UP000028545">
    <property type="component" value="Unassembled WGS sequence"/>
</dbReference>
<evidence type="ECO:0000256" key="1">
    <source>
        <dbReference type="SAM" id="Coils"/>
    </source>
</evidence>
<keyword evidence="5" id="KW-1185">Reference proteome</keyword>
<dbReference type="HOGENOM" id="CLU_522913_0_0_1"/>
<keyword evidence="1" id="KW-0175">Coiled coil</keyword>
<evidence type="ECO:0000313" key="4">
    <source>
        <dbReference type="EMBL" id="KEZ43099.1"/>
    </source>
</evidence>
<dbReference type="PANTHER" id="PTHR38886">
    <property type="entry name" value="SESA DOMAIN-CONTAINING PROTEIN"/>
    <property type="match status" value="1"/>
</dbReference>
<evidence type="ECO:0000313" key="5">
    <source>
        <dbReference type="Proteomes" id="UP000028545"/>
    </source>
</evidence>
<dbReference type="EMBL" id="JOWA01000096">
    <property type="protein sequence ID" value="KEZ43099.1"/>
    <property type="molecule type" value="Genomic_DNA"/>
</dbReference>
<dbReference type="RefSeq" id="XP_016642898.1">
    <property type="nucleotide sequence ID" value="XM_016787396.1"/>
</dbReference>
<proteinExistence type="predicted"/>
<feature type="region of interest" description="Disordered" evidence="2">
    <location>
        <begin position="402"/>
        <end position="431"/>
    </location>
</feature>
<protein>
    <recommendedName>
        <fullName evidence="3">Ubiquitin-like domain-containing protein</fullName>
    </recommendedName>
</protein>
<dbReference type="OMA" id="VPEMNIS"/>
<evidence type="ECO:0000256" key="2">
    <source>
        <dbReference type="SAM" id="MobiDB-lite"/>
    </source>
</evidence>
<comment type="caution">
    <text evidence="4">The sequence shown here is derived from an EMBL/GenBank/DDBJ whole genome shotgun (WGS) entry which is preliminary data.</text>
</comment>
<reference evidence="4 5" key="1">
    <citation type="journal article" date="2014" name="Genome Announc.">
        <title>Draft genome sequence of the pathogenic fungus Scedosporium apiospermum.</title>
        <authorList>
            <person name="Vandeputte P."/>
            <person name="Ghamrawi S."/>
            <person name="Rechenmann M."/>
            <person name="Iltis A."/>
            <person name="Giraud S."/>
            <person name="Fleury M."/>
            <person name="Thornton C."/>
            <person name="Delhaes L."/>
            <person name="Meyer W."/>
            <person name="Papon N."/>
            <person name="Bouchara J.P."/>
        </authorList>
    </citation>
    <scope>NUCLEOTIDE SEQUENCE [LARGE SCALE GENOMIC DNA]</scope>
    <source>
        <strain evidence="4 5">IHEM 14462</strain>
    </source>
</reference>
<dbReference type="KEGG" id="sapo:SAPIO_CDS4973"/>
<dbReference type="VEuPathDB" id="FungiDB:SAPIO_CDS4973"/>
<gene>
    <name evidence="4" type="ORF">SAPIO_CDS4973</name>
</gene>
<feature type="compositionally biased region" description="Basic and acidic residues" evidence="2">
    <location>
        <begin position="416"/>
        <end position="431"/>
    </location>
</feature>
<feature type="region of interest" description="Disordered" evidence="2">
    <location>
        <begin position="320"/>
        <end position="381"/>
    </location>
</feature>
<feature type="domain" description="Ubiquitin-like" evidence="3">
    <location>
        <begin position="187"/>
        <end position="270"/>
    </location>
</feature>